<dbReference type="Pfam" id="PF03938">
    <property type="entry name" value="OmpH"/>
    <property type="match status" value="1"/>
</dbReference>
<dbReference type="SUPFAM" id="SSF111384">
    <property type="entry name" value="OmpH-like"/>
    <property type="match status" value="1"/>
</dbReference>
<evidence type="ECO:0000256" key="2">
    <source>
        <dbReference type="ARBA" id="ARBA00022729"/>
    </source>
</evidence>
<keyword evidence="2 3" id="KW-0732">Signal</keyword>
<evidence type="ECO:0000256" key="3">
    <source>
        <dbReference type="SAM" id="SignalP"/>
    </source>
</evidence>
<dbReference type="AlphaFoldDB" id="A0A9D1FWL0"/>
<evidence type="ECO:0000256" key="1">
    <source>
        <dbReference type="ARBA" id="ARBA00009091"/>
    </source>
</evidence>
<dbReference type="GO" id="GO:0005829">
    <property type="term" value="C:cytosol"/>
    <property type="evidence" value="ECO:0007669"/>
    <property type="project" value="TreeGrafter"/>
</dbReference>
<dbReference type="InterPro" id="IPR024930">
    <property type="entry name" value="Skp_dom_sf"/>
</dbReference>
<proteinExistence type="inferred from homology"/>
<dbReference type="Gene3D" id="3.30.910.20">
    <property type="entry name" value="Skp domain"/>
    <property type="match status" value="1"/>
</dbReference>
<gene>
    <name evidence="4" type="ORF">IAD41_04035</name>
</gene>
<dbReference type="InterPro" id="IPR005632">
    <property type="entry name" value="Chaperone_Skp"/>
</dbReference>
<comment type="similarity">
    <text evidence="1">Belongs to the Skp family.</text>
</comment>
<accession>A0A9D1FWL0</accession>
<reference evidence="4" key="2">
    <citation type="journal article" date="2021" name="PeerJ">
        <title>Extensive microbial diversity within the chicken gut microbiome revealed by metagenomics and culture.</title>
        <authorList>
            <person name="Gilroy R."/>
            <person name="Ravi A."/>
            <person name="Getino M."/>
            <person name="Pursley I."/>
            <person name="Horton D.L."/>
            <person name="Alikhan N.F."/>
            <person name="Baker D."/>
            <person name="Gharbi K."/>
            <person name="Hall N."/>
            <person name="Watson M."/>
            <person name="Adriaenssens E.M."/>
            <person name="Foster-Nyarko E."/>
            <person name="Jarju S."/>
            <person name="Secka A."/>
            <person name="Antonio M."/>
            <person name="Oren A."/>
            <person name="Chaudhuri R.R."/>
            <person name="La Ragione R."/>
            <person name="Hildebrand F."/>
            <person name="Pallen M.J."/>
        </authorList>
    </citation>
    <scope>NUCLEOTIDE SEQUENCE</scope>
    <source>
        <strain evidence="4">CHK152-2994</strain>
    </source>
</reference>
<evidence type="ECO:0000313" key="4">
    <source>
        <dbReference type="EMBL" id="HIS82756.1"/>
    </source>
</evidence>
<dbReference type="Proteomes" id="UP000824139">
    <property type="component" value="Unassembled WGS sequence"/>
</dbReference>
<feature type="chain" id="PRO_5038843785" evidence="3">
    <location>
        <begin position="26"/>
        <end position="155"/>
    </location>
</feature>
<feature type="signal peptide" evidence="3">
    <location>
        <begin position="1"/>
        <end position="25"/>
    </location>
</feature>
<sequence length="155" mass="17048">MNKKVKFLTVGLAAFVIGFAANNFAMSDVPANYKVAVVDIPQVVSSSAQVKNLKKEQQAKADELVKFVEKARKDVAAVSDETKKKDLETKYTKELQTKREKMEKEYLTKLSAIDDNISKTVETQAKEGGYNLVLAKGVVLHGGEDITQAVIKALK</sequence>
<reference evidence="4" key="1">
    <citation type="submission" date="2020-10" db="EMBL/GenBank/DDBJ databases">
        <authorList>
            <person name="Gilroy R."/>
        </authorList>
    </citation>
    <scope>NUCLEOTIDE SEQUENCE</scope>
    <source>
        <strain evidence="4">CHK152-2994</strain>
    </source>
</reference>
<protein>
    <submittedName>
        <fullName evidence="4">OmpH family outer membrane protein</fullName>
    </submittedName>
</protein>
<dbReference type="EMBL" id="DVJO01000087">
    <property type="protein sequence ID" value="HIS82756.1"/>
    <property type="molecule type" value="Genomic_DNA"/>
</dbReference>
<dbReference type="SMART" id="SM00935">
    <property type="entry name" value="OmpH"/>
    <property type="match status" value="1"/>
</dbReference>
<evidence type="ECO:0000313" key="5">
    <source>
        <dbReference type="Proteomes" id="UP000824139"/>
    </source>
</evidence>
<dbReference type="GO" id="GO:0051082">
    <property type="term" value="F:unfolded protein binding"/>
    <property type="evidence" value="ECO:0007669"/>
    <property type="project" value="InterPro"/>
</dbReference>
<name>A0A9D1FWL0_9BACT</name>
<dbReference type="PANTHER" id="PTHR35089">
    <property type="entry name" value="CHAPERONE PROTEIN SKP"/>
    <property type="match status" value="1"/>
</dbReference>
<organism evidence="4 5">
    <name type="scientific">Candidatus Scatenecus faecavium</name>
    <dbReference type="NCBI Taxonomy" id="2840915"/>
    <lineage>
        <taxon>Bacteria</taxon>
        <taxon>Candidatus Scatenecus</taxon>
    </lineage>
</organism>
<comment type="caution">
    <text evidence="4">The sequence shown here is derived from an EMBL/GenBank/DDBJ whole genome shotgun (WGS) entry which is preliminary data.</text>
</comment>
<dbReference type="GO" id="GO:0050821">
    <property type="term" value="P:protein stabilization"/>
    <property type="evidence" value="ECO:0007669"/>
    <property type="project" value="TreeGrafter"/>
</dbReference>
<dbReference type="PANTHER" id="PTHR35089:SF1">
    <property type="entry name" value="CHAPERONE PROTEIN SKP"/>
    <property type="match status" value="1"/>
</dbReference>